<dbReference type="InterPro" id="IPR000620">
    <property type="entry name" value="EamA_dom"/>
</dbReference>
<proteinExistence type="inferred from homology"/>
<protein>
    <recommendedName>
        <fullName evidence="3">EamA domain-containing protein</fullName>
    </recommendedName>
</protein>
<feature type="transmembrane region" description="Helical" evidence="2">
    <location>
        <begin position="267"/>
        <end position="285"/>
    </location>
</feature>
<dbReference type="GO" id="GO:0016020">
    <property type="term" value="C:membrane"/>
    <property type="evidence" value="ECO:0007669"/>
    <property type="project" value="InterPro"/>
</dbReference>
<dbReference type="Pfam" id="PF00892">
    <property type="entry name" value="EamA"/>
    <property type="match status" value="1"/>
</dbReference>
<feature type="domain" description="EamA" evidence="3">
    <location>
        <begin position="152"/>
        <end position="284"/>
    </location>
</feature>
<feature type="transmembrane region" description="Helical" evidence="2">
    <location>
        <begin position="205"/>
        <end position="229"/>
    </location>
</feature>
<dbReference type="Proteomes" id="UP000065220">
    <property type="component" value="Chromosome"/>
</dbReference>
<dbReference type="KEGG" id="ard:AXF14_06445"/>
<sequence>MPPSLRVPRSGAVPAPLIFMGSALSQYVGAGLAVSLFALMPSTTVAWWRVLVGAIVLLAWRRPWRRPWTRAALTSAALFGIATATMNVIFYGAIARLPLGTSVSLEFLGPVIVALVTGRGWRPRVAALLALAGVISISGLGIDVGDATQCVGLFFALGAGAAWAAYILLGSRVASAGSGLDSLAVGMACGALVYAPLGIPTAGGAFSSFSALAMVVGVGVLSTAVPYGLEQVALKRLSADAFALLSSLLPATSLLIGVVMLHQMPNAGELVGLVLISAAVALASLRGR</sequence>
<feature type="transmembrane region" description="Helical" evidence="2">
    <location>
        <begin position="72"/>
        <end position="93"/>
    </location>
</feature>
<dbReference type="STRING" id="111015.AXF14_06445"/>
<gene>
    <name evidence="4" type="ORF">AXF14_06445</name>
</gene>
<dbReference type="AlphaFoldDB" id="A0A120KL50"/>
<keyword evidence="2" id="KW-0472">Membrane</keyword>
<evidence type="ECO:0000259" key="3">
    <source>
        <dbReference type="Pfam" id="PF00892"/>
    </source>
</evidence>
<feature type="transmembrane region" description="Helical" evidence="2">
    <location>
        <begin position="151"/>
        <end position="169"/>
    </location>
</feature>
<evidence type="ECO:0000256" key="1">
    <source>
        <dbReference type="ARBA" id="ARBA00007362"/>
    </source>
</evidence>
<keyword evidence="2" id="KW-1133">Transmembrane helix</keyword>
<keyword evidence="5" id="KW-1185">Reference proteome</keyword>
<feature type="transmembrane region" description="Helical" evidence="2">
    <location>
        <begin position="241"/>
        <end position="261"/>
    </location>
</feature>
<feature type="transmembrane region" description="Helical" evidence="2">
    <location>
        <begin position="99"/>
        <end position="118"/>
    </location>
</feature>
<keyword evidence="2" id="KW-0812">Transmembrane</keyword>
<dbReference type="EMBL" id="CP014228">
    <property type="protein sequence ID" value="AMD87290.1"/>
    <property type="molecule type" value="Genomic_DNA"/>
</dbReference>
<dbReference type="SUPFAM" id="SSF103481">
    <property type="entry name" value="Multidrug resistance efflux transporter EmrE"/>
    <property type="match status" value="2"/>
</dbReference>
<dbReference type="RefSeq" id="WP_067941811.1">
    <property type="nucleotide sequence ID" value="NZ_CP014228.1"/>
</dbReference>
<comment type="similarity">
    <text evidence="1">Belongs to the EamA transporter family.</text>
</comment>
<feature type="transmembrane region" description="Helical" evidence="2">
    <location>
        <begin position="45"/>
        <end position="60"/>
    </location>
</feature>
<evidence type="ECO:0000313" key="4">
    <source>
        <dbReference type="EMBL" id="AMD87290.1"/>
    </source>
</evidence>
<evidence type="ECO:0000256" key="2">
    <source>
        <dbReference type="SAM" id="Phobius"/>
    </source>
</evidence>
<evidence type="ECO:0000313" key="5">
    <source>
        <dbReference type="Proteomes" id="UP000065220"/>
    </source>
</evidence>
<feature type="transmembrane region" description="Helical" evidence="2">
    <location>
        <begin position="181"/>
        <end position="199"/>
    </location>
</feature>
<dbReference type="OrthoDB" id="9815120at2"/>
<name>A0A120KL50_ACTRD</name>
<organism evidence="4 5">
    <name type="scientific">Actinomyces radicidentis</name>
    <dbReference type="NCBI Taxonomy" id="111015"/>
    <lineage>
        <taxon>Bacteria</taxon>
        <taxon>Bacillati</taxon>
        <taxon>Actinomycetota</taxon>
        <taxon>Actinomycetes</taxon>
        <taxon>Actinomycetales</taxon>
        <taxon>Actinomycetaceae</taxon>
        <taxon>Actinomyces</taxon>
    </lineage>
</organism>
<feature type="transmembrane region" description="Helical" evidence="2">
    <location>
        <begin position="125"/>
        <end position="145"/>
    </location>
</feature>
<accession>A0A120KL50</accession>
<dbReference type="InterPro" id="IPR037185">
    <property type="entry name" value="EmrE-like"/>
</dbReference>
<feature type="transmembrane region" description="Helical" evidence="2">
    <location>
        <begin position="12"/>
        <end position="39"/>
    </location>
</feature>
<reference evidence="5" key="1">
    <citation type="submission" date="2016-02" db="EMBL/GenBank/DDBJ databases">
        <authorList>
            <person name="Holder M.E."/>
            <person name="Ajami N.J."/>
            <person name="Petrosino J.F."/>
        </authorList>
    </citation>
    <scope>NUCLEOTIDE SEQUENCE [LARGE SCALE GENOMIC DNA]</scope>
    <source>
        <strain evidence="5">CCUG 36733</strain>
    </source>
</reference>